<evidence type="ECO:0000256" key="1">
    <source>
        <dbReference type="SAM" id="MobiDB-lite"/>
    </source>
</evidence>
<comment type="caution">
    <text evidence="2">The sequence shown here is derived from an EMBL/GenBank/DDBJ whole genome shotgun (WGS) entry which is preliminary data.</text>
</comment>
<sequence>MDAGESSQIQHPHIKPSSPRIPLRSIRATIVIASPSNGVAQQERSGCREYPQFSTHASNRAFPGFHFIQATIVIASPSNHVARQERSGCRESSPIQNTIVKPGIPRIPFHLIRATINTDAYFIMNKPNNNLIIIN</sequence>
<evidence type="ECO:0000313" key="2">
    <source>
        <dbReference type="EMBL" id="TCK59090.1"/>
    </source>
</evidence>
<organism evidence="2 3">
    <name type="scientific">Celerinatantimonas diazotrophica</name>
    <dbReference type="NCBI Taxonomy" id="412034"/>
    <lineage>
        <taxon>Bacteria</taxon>
        <taxon>Pseudomonadati</taxon>
        <taxon>Pseudomonadota</taxon>
        <taxon>Gammaproteobacteria</taxon>
        <taxon>Celerinatantimonadaceae</taxon>
        <taxon>Celerinatantimonas</taxon>
    </lineage>
</organism>
<proteinExistence type="predicted"/>
<feature type="region of interest" description="Disordered" evidence="1">
    <location>
        <begin position="1"/>
        <end position="20"/>
    </location>
</feature>
<feature type="compositionally biased region" description="Polar residues" evidence="1">
    <location>
        <begin position="1"/>
        <end position="10"/>
    </location>
</feature>
<keyword evidence="3" id="KW-1185">Reference proteome</keyword>
<reference evidence="2 3" key="1">
    <citation type="submission" date="2019-03" db="EMBL/GenBank/DDBJ databases">
        <title>Genomic Encyclopedia of Type Strains, Phase IV (KMG-IV): sequencing the most valuable type-strain genomes for metagenomic binning, comparative biology and taxonomic classification.</title>
        <authorList>
            <person name="Goeker M."/>
        </authorList>
    </citation>
    <scope>NUCLEOTIDE SEQUENCE [LARGE SCALE GENOMIC DNA]</scope>
    <source>
        <strain evidence="2 3">DSM 18577</strain>
    </source>
</reference>
<gene>
    <name evidence="2" type="ORF">EV690_1256</name>
</gene>
<dbReference type="AlphaFoldDB" id="A0A4R1K565"/>
<protein>
    <submittedName>
        <fullName evidence="2">Uncharacterized protein</fullName>
    </submittedName>
</protein>
<name>A0A4R1K565_9GAMM</name>
<dbReference type="Proteomes" id="UP000295565">
    <property type="component" value="Unassembled WGS sequence"/>
</dbReference>
<accession>A0A4R1K565</accession>
<evidence type="ECO:0000313" key="3">
    <source>
        <dbReference type="Proteomes" id="UP000295565"/>
    </source>
</evidence>
<dbReference type="EMBL" id="SMGD01000011">
    <property type="protein sequence ID" value="TCK59090.1"/>
    <property type="molecule type" value="Genomic_DNA"/>
</dbReference>